<comment type="similarity">
    <text evidence="7 10">Belongs to the fluoride channel Fluc/FEX (TC 1.A.43) family.</text>
</comment>
<dbReference type="STRING" id="632773.BBEV_2836"/>
<dbReference type="GO" id="GO:0062054">
    <property type="term" value="F:fluoride channel activity"/>
    <property type="evidence" value="ECO:0007669"/>
    <property type="project" value="UniProtKB-UniRule"/>
</dbReference>
<evidence type="ECO:0000256" key="9">
    <source>
        <dbReference type="ARBA" id="ARBA00049940"/>
    </source>
</evidence>
<keyword evidence="10" id="KW-0406">Ion transport</keyword>
<keyword evidence="5 10" id="KW-0472">Membrane</keyword>
<keyword evidence="6 10" id="KW-0407">Ion channel</keyword>
<sequence>MSSNTLKLTLAVFAGGFLGTILRFLINQFTAGTMFPAGTVVENITGSFLLGLVTGWIIIRHVSPVLKEGIGAGFCGGYTTMSTFMGDVGLLSVTSESAVLMIATYVLISLSGGMAAAWFGIHLGQKAAGGEGK</sequence>
<feature type="binding site" evidence="10">
    <location>
        <position position="79"/>
    </location>
    <ligand>
        <name>Na(+)</name>
        <dbReference type="ChEBI" id="CHEBI:29101"/>
        <note>structural</note>
    </ligand>
</feature>
<evidence type="ECO:0000256" key="1">
    <source>
        <dbReference type="ARBA" id="ARBA00004651"/>
    </source>
</evidence>
<dbReference type="InterPro" id="IPR003691">
    <property type="entry name" value="FluC"/>
</dbReference>
<evidence type="ECO:0000256" key="4">
    <source>
        <dbReference type="ARBA" id="ARBA00022989"/>
    </source>
</evidence>
<gene>
    <name evidence="11" type="primary">crcB-2</name>
    <name evidence="10" type="synonym">crcB</name>
    <name evidence="10" type="synonym">fluC</name>
    <name evidence="11" type="ORF">BBEV_2836</name>
</gene>
<keyword evidence="10" id="KW-0479">Metal-binding</keyword>
<proteinExistence type="inferred from homology"/>
<keyword evidence="4 10" id="KW-1133">Transmembrane helix</keyword>
<dbReference type="PANTHER" id="PTHR28259">
    <property type="entry name" value="FLUORIDE EXPORT PROTEIN 1-RELATED"/>
    <property type="match status" value="1"/>
</dbReference>
<dbReference type="AlphaFoldDB" id="A0A1D7QYT1"/>
<feature type="transmembrane region" description="Helical" evidence="10">
    <location>
        <begin position="6"/>
        <end position="26"/>
    </location>
</feature>
<dbReference type="OrthoDB" id="9815830at2"/>
<keyword evidence="12" id="KW-1185">Reference proteome</keyword>
<keyword evidence="3 10" id="KW-0812">Transmembrane</keyword>
<dbReference type="EMBL" id="CP012502">
    <property type="protein sequence ID" value="AOM84161.1"/>
    <property type="molecule type" value="Genomic_DNA"/>
</dbReference>
<name>A0A1D7QYT1_9BACI</name>
<feature type="transmembrane region" description="Helical" evidence="10">
    <location>
        <begin position="38"/>
        <end position="59"/>
    </location>
</feature>
<comment type="activity regulation">
    <text evidence="10">Na(+) is not transported, but it plays an essential structural role and its presence is essential for fluoride channel function.</text>
</comment>
<evidence type="ECO:0000256" key="7">
    <source>
        <dbReference type="ARBA" id="ARBA00035120"/>
    </source>
</evidence>
<dbReference type="GO" id="GO:0046872">
    <property type="term" value="F:metal ion binding"/>
    <property type="evidence" value="ECO:0007669"/>
    <property type="project" value="UniProtKB-KW"/>
</dbReference>
<evidence type="ECO:0000256" key="10">
    <source>
        <dbReference type="HAMAP-Rule" id="MF_00454"/>
    </source>
</evidence>
<evidence type="ECO:0000256" key="8">
    <source>
        <dbReference type="ARBA" id="ARBA00035585"/>
    </source>
</evidence>
<protein>
    <recommendedName>
        <fullName evidence="10">Fluoride-specific ion channel FluC</fullName>
    </recommendedName>
</protein>
<comment type="subcellular location">
    <subcellularLocation>
        <location evidence="1 10">Cell membrane</location>
        <topology evidence="1 10">Multi-pass membrane protein</topology>
    </subcellularLocation>
</comment>
<feature type="binding site" evidence="10">
    <location>
        <position position="76"/>
    </location>
    <ligand>
        <name>Na(+)</name>
        <dbReference type="ChEBI" id="CHEBI:29101"/>
        <note>structural</note>
    </ligand>
</feature>
<keyword evidence="2 10" id="KW-1003">Cell membrane</keyword>
<dbReference type="KEGG" id="bbev:BBEV_2836"/>
<comment type="catalytic activity">
    <reaction evidence="8">
        <text>fluoride(in) = fluoride(out)</text>
        <dbReference type="Rhea" id="RHEA:76159"/>
        <dbReference type="ChEBI" id="CHEBI:17051"/>
    </reaction>
    <physiologicalReaction direction="left-to-right" evidence="8">
        <dbReference type="Rhea" id="RHEA:76160"/>
    </physiologicalReaction>
</comment>
<evidence type="ECO:0000256" key="3">
    <source>
        <dbReference type="ARBA" id="ARBA00022692"/>
    </source>
</evidence>
<feature type="transmembrane region" description="Helical" evidence="10">
    <location>
        <begin position="98"/>
        <end position="121"/>
    </location>
</feature>
<dbReference type="Pfam" id="PF02537">
    <property type="entry name" value="CRCB"/>
    <property type="match status" value="1"/>
</dbReference>
<keyword evidence="10" id="KW-0813">Transport</keyword>
<organism evidence="11 12">
    <name type="scientific">Salisediminibacterium beveridgei</name>
    <dbReference type="NCBI Taxonomy" id="632773"/>
    <lineage>
        <taxon>Bacteria</taxon>
        <taxon>Bacillati</taxon>
        <taxon>Bacillota</taxon>
        <taxon>Bacilli</taxon>
        <taxon>Bacillales</taxon>
        <taxon>Bacillaceae</taxon>
        <taxon>Salisediminibacterium</taxon>
    </lineage>
</organism>
<dbReference type="GO" id="GO:0140114">
    <property type="term" value="P:cellular detoxification of fluoride"/>
    <property type="evidence" value="ECO:0007669"/>
    <property type="project" value="UniProtKB-UniRule"/>
</dbReference>
<reference evidence="11 12" key="1">
    <citation type="submission" date="2015-08" db="EMBL/GenBank/DDBJ databases">
        <title>The complete genome sequence of Bacillus beveridgei MLTeJB.</title>
        <authorList>
            <person name="Hanson T.E."/>
            <person name="Mesa C."/>
            <person name="Basesman S.M."/>
            <person name="Oremland R.S."/>
        </authorList>
    </citation>
    <scope>NUCLEOTIDE SEQUENCE [LARGE SCALE GENOMIC DNA]</scope>
    <source>
        <strain evidence="11 12">MLTeJB</strain>
    </source>
</reference>
<comment type="function">
    <text evidence="9 10">Fluoride-specific ion channel. Important for reducing fluoride concentration in the cell, thus reducing its toxicity.</text>
</comment>
<dbReference type="HAMAP" id="MF_00454">
    <property type="entry name" value="FluC"/>
    <property type="match status" value="1"/>
</dbReference>
<evidence type="ECO:0000313" key="12">
    <source>
        <dbReference type="Proteomes" id="UP000094463"/>
    </source>
</evidence>
<dbReference type="Proteomes" id="UP000094463">
    <property type="component" value="Chromosome"/>
</dbReference>
<evidence type="ECO:0000313" key="11">
    <source>
        <dbReference type="EMBL" id="AOM84161.1"/>
    </source>
</evidence>
<evidence type="ECO:0000256" key="5">
    <source>
        <dbReference type="ARBA" id="ARBA00023136"/>
    </source>
</evidence>
<evidence type="ECO:0000256" key="2">
    <source>
        <dbReference type="ARBA" id="ARBA00022475"/>
    </source>
</evidence>
<dbReference type="RefSeq" id="WP_084007413.1">
    <property type="nucleotide sequence ID" value="NZ_CP012502.1"/>
</dbReference>
<dbReference type="GO" id="GO:0005886">
    <property type="term" value="C:plasma membrane"/>
    <property type="evidence" value="ECO:0007669"/>
    <property type="project" value="UniProtKB-SubCell"/>
</dbReference>
<accession>A0A1D7QYT1</accession>
<dbReference type="PANTHER" id="PTHR28259:SF1">
    <property type="entry name" value="FLUORIDE EXPORT PROTEIN 1-RELATED"/>
    <property type="match status" value="1"/>
</dbReference>
<evidence type="ECO:0000256" key="6">
    <source>
        <dbReference type="ARBA" id="ARBA00023303"/>
    </source>
</evidence>
<keyword evidence="10" id="KW-0915">Sodium</keyword>